<evidence type="ECO:0000313" key="2">
    <source>
        <dbReference type="EMBL" id="KKB56547.1"/>
    </source>
</evidence>
<keyword evidence="1" id="KW-0472">Membrane</keyword>
<feature type="transmembrane region" description="Helical" evidence="1">
    <location>
        <begin position="22"/>
        <end position="42"/>
    </location>
</feature>
<dbReference type="GO" id="GO:0015661">
    <property type="term" value="F:L-lysine efflux transmembrane transporter activity"/>
    <property type="evidence" value="ECO:0007669"/>
    <property type="project" value="InterPro"/>
</dbReference>
<comment type="caution">
    <text evidence="2">The sequence shown here is derived from an EMBL/GenBank/DDBJ whole genome shotgun (WGS) entry which is preliminary data.</text>
</comment>
<dbReference type="HOGENOM" id="CLU_168956_3_0_10"/>
<dbReference type="Proteomes" id="UP000033035">
    <property type="component" value="Unassembled WGS sequence"/>
</dbReference>
<evidence type="ECO:0000256" key="1">
    <source>
        <dbReference type="SAM" id="Phobius"/>
    </source>
</evidence>
<accession>A0A0F5JGG6</accession>
<reference evidence="2 3" key="1">
    <citation type="submission" date="2013-04" db="EMBL/GenBank/DDBJ databases">
        <title>The Genome Sequence of Parabacteroides gordonii DSM 23371.</title>
        <authorList>
            <consortium name="The Broad Institute Genomics Platform"/>
            <person name="Earl A."/>
            <person name="Ward D."/>
            <person name="Feldgarden M."/>
            <person name="Gevers D."/>
            <person name="Martens E."/>
            <person name="Sakamoto M."/>
            <person name="Benno Y."/>
            <person name="Suzuki N."/>
            <person name="Matsunaga N."/>
            <person name="Koshihara K."/>
            <person name="Seki M."/>
            <person name="Komiya H."/>
            <person name="Walker B."/>
            <person name="Young S."/>
            <person name="Zeng Q."/>
            <person name="Gargeya S."/>
            <person name="Fitzgerald M."/>
            <person name="Haas B."/>
            <person name="Abouelleil A."/>
            <person name="Allen A.W."/>
            <person name="Alvarado L."/>
            <person name="Arachchi H.M."/>
            <person name="Berlin A.M."/>
            <person name="Chapman S.B."/>
            <person name="Gainer-Dewar J."/>
            <person name="Goldberg J."/>
            <person name="Griggs A."/>
            <person name="Gujja S."/>
            <person name="Hansen M."/>
            <person name="Howarth C."/>
            <person name="Imamovic A."/>
            <person name="Ireland A."/>
            <person name="Larimer J."/>
            <person name="McCowan C."/>
            <person name="Murphy C."/>
            <person name="Pearson M."/>
            <person name="Poon T.W."/>
            <person name="Priest M."/>
            <person name="Roberts A."/>
            <person name="Saif S."/>
            <person name="Shea T."/>
            <person name="Sisk P."/>
            <person name="Sykes S."/>
            <person name="Wortman J."/>
            <person name="Nusbaum C."/>
            <person name="Birren B."/>
        </authorList>
    </citation>
    <scope>NUCLEOTIDE SEQUENCE [LARGE SCALE GENOMIC DNA]</scope>
    <source>
        <strain evidence="2 3">MS-1</strain>
    </source>
</reference>
<feature type="transmembrane region" description="Helical" evidence="1">
    <location>
        <begin position="54"/>
        <end position="76"/>
    </location>
</feature>
<name>A0A0F5JGG6_9BACT</name>
<dbReference type="PATRIC" id="fig|1203610.3.peg.2240"/>
<dbReference type="STRING" id="1203610.HMPREF1536_02183"/>
<dbReference type="InterPro" id="IPR005642">
    <property type="entry name" value="LysO"/>
</dbReference>
<keyword evidence="3" id="KW-1185">Reference proteome</keyword>
<evidence type="ECO:0008006" key="4">
    <source>
        <dbReference type="Google" id="ProtNLM"/>
    </source>
</evidence>
<keyword evidence="1" id="KW-0812">Transmembrane</keyword>
<gene>
    <name evidence="2" type="ORF">HMPREF1536_02183</name>
</gene>
<organism evidence="2 3">
    <name type="scientific">Parabacteroides gordonii MS-1 = DSM 23371</name>
    <dbReference type="NCBI Taxonomy" id="1203610"/>
    <lineage>
        <taxon>Bacteria</taxon>
        <taxon>Pseudomonadati</taxon>
        <taxon>Bacteroidota</taxon>
        <taxon>Bacteroidia</taxon>
        <taxon>Bacteroidales</taxon>
        <taxon>Tannerellaceae</taxon>
        <taxon>Parabacteroides</taxon>
    </lineage>
</organism>
<proteinExistence type="predicted"/>
<sequence>MTPVEPCRLVLQGSFCYLCRKIIIMFTVIGIMFGGIAIGYLLRKVELLQKIGKPISYTILLLLFLLGISVGANEAIVSNLTTLGGQAFLLALAGTLGSVLAAWGVYHFFFKERRRE</sequence>
<evidence type="ECO:0000313" key="3">
    <source>
        <dbReference type="Proteomes" id="UP000033035"/>
    </source>
</evidence>
<dbReference type="Pfam" id="PF03956">
    <property type="entry name" value="Lys_export"/>
    <property type="match status" value="1"/>
</dbReference>
<dbReference type="EMBL" id="AQHW01000014">
    <property type="protein sequence ID" value="KKB56547.1"/>
    <property type="molecule type" value="Genomic_DNA"/>
</dbReference>
<feature type="transmembrane region" description="Helical" evidence="1">
    <location>
        <begin position="88"/>
        <end position="110"/>
    </location>
</feature>
<keyword evidence="1" id="KW-1133">Transmembrane helix</keyword>
<protein>
    <recommendedName>
        <fullName evidence="4">DUF340 domain-containing protein</fullName>
    </recommendedName>
</protein>
<dbReference type="AlphaFoldDB" id="A0A0F5JGG6"/>